<dbReference type="PRINTS" id="PR00463">
    <property type="entry name" value="EP450I"/>
</dbReference>
<feature type="transmembrane region" description="Helical" evidence="7">
    <location>
        <begin position="6"/>
        <end position="21"/>
    </location>
</feature>
<evidence type="ECO:0000256" key="2">
    <source>
        <dbReference type="ARBA" id="ARBA00022617"/>
    </source>
</evidence>
<comment type="caution">
    <text evidence="8">The sequence shown here is derived from an EMBL/GenBank/DDBJ whole genome shotgun (WGS) entry which is preliminary data.</text>
</comment>
<dbReference type="Gene3D" id="1.10.630.10">
    <property type="entry name" value="Cytochrome P450"/>
    <property type="match status" value="2"/>
</dbReference>
<evidence type="ECO:0008006" key="10">
    <source>
        <dbReference type="Google" id="ProtNLM"/>
    </source>
</evidence>
<evidence type="ECO:0000256" key="6">
    <source>
        <dbReference type="ARBA" id="ARBA00023033"/>
    </source>
</evidence>
<dbReference type="InterPro" id="IPR036396">
    <property type="entry name" value="Cyt_P450_sf"/>
</dbReference>
<keyword evidence="7" id="KW-1133">Transmembrane helix</keyword>
<keyword evidence="7" id="KW-0812">Transmembrane</keyword>
<dbReference type="PANTHER" id="PTHR47947:SF20">
    <property type="entry name" value="CYTOCHROME P450 FAMILY PROTEIN"/>
    <property type="match status" value="1"/>
</dbReference>
<evidence type="ECO:0000256" key="4">
    <source>
        <dbReference type="ARBA" id="ARBA00023002"/>
    </source>
</evidence>
<dbReference type="PROSITE" id="PS00086">
    <property type="entry name" value="CYTOCHROME_P450"/>
    <property type="match status" value="2"/>
</dbReference>
<accession>A0ABQ8HT47</accession>
<dbReference type="SUPFAM" id="SSF48264">
    <property type="entry name" value="Cytochrome P450"/>
    <property type="match status" value="2"/>
</dbReference>
<dbReference type="EMBL" id="JAFEMO010000007">
    <property type="protein sequence ID" value="KAH7567479.1"/>
    <property type="molecule type" value="Genomic_DNA"/>
</dbReference>
<keyword evidence="7" id="KW-0472">Membrane</keyword>
<sequence length="1037" mass="118978">MDALYYLGLLVSILIIVYQFTPNRRVQHKDLPPSPPSLPIIGHFHLLKRPVHQALSNLSNKYGPIFLLRLGSRSTLVLSSRSAIEECFPKNDIIFSNRPLLPSQKILQYNYTTIAAPYGNHWRNLRRFTALEIFSAKSLQMSSDIRTEEIIFMIKHLCKRSFEGGVPRKVDVKSFFYLLDFNIMLKMVAGKRCFEEEELDLDETTKGKLDDLKETFGPFLNMALGDYFPYLRWLTYYGVEKQQMNIHKKRDAFIQALLDAHQNNNNPLMTSTVPGGEISRPIIDVLLKLHESEPEFYTKDVIKGIIQVIKAHSLPDYSSDMARTCSVTQYLAFKKARDEIDNHVGDYSRLLNDADLAKLPYLHSIISETLRVGPVTVLPARESSEDCTVGGYHIPRGTQLWVNAWAVHRDPALCIESDRFKLERFLQSEEEKQGGCKFLSFGLGRRVCPGEGLGMRVMALSLGTLIQCFKWEEVKDDSHVPIKKTNLNKQSEERPVNIIFRPREALTKSFLSIQNNIPVEKKMEVYWCNLAIVFFFTLFLLKLFLQKHANTKKTPPTPPGLPFIGHLHMLKQPLHKTLHQISEKYGHVFSLQFGTRKVLVVSSPSAVEECFTKNDIIFANRPRSLAGKHLNYNYSTIGFASYGDLWRNLRRFTTLELFYTSRLAMFSGIRIEEVRLVVKQIFQDASDQDLKVELSSKFMDVAFNIMLRLIAGKRYYGKDIVDEEAKQFRDIMWEYQQLSASSNLVDFLPLLRWVDFQRVESRMIKLKKKIDYFMELLLKEHRTRRSKSALQLNDQSDTDKGEMKKTLIDVMLSLQEKEPELYTDLNIKAVILAMLIAGTETSSSTMDWAMALLLNHPEKLERVVAEMDAKVGFDHLLVESELEKLNNLQNVITETLRLYPPAPLLLPHESAEDCTVCGYDVPQGTMLFANLWTLQRDPKLWVDAERFMPERFDGGEISEGYKLIPFGAGRRICPAAAFGRRVVGLGLGALLQCFEWNRVGKEDVNMEEKSALTNPRAQPLEALCKPRQPLINHLLAL</sequence>
<evidence type="ECO:0000256" key="7">
    <source>
        <dbReference type="SAM" id="Phobius"/>
    </source>
</evidence>
<keyword evidence="3" id="KW-0479">Metal-binding</keyword>
<evidence type="ECO:0000256" key="3">
    <source>
        <dbReference type="ARBA" id="ARBA00022723"/>
    </source>
</evidence>
<evidence type="ECO:0000313" key="9">
    <source>
        <dbReference type="Proteomes" id="UP000827721"/>
    </source>
</evidence>
<dbReference type="PRINTS" id="PR00385">
    <property type="entry name" value="P450"/>
</dbReference>
<dbReference type="InterPro" id="IPR050651">
    <property type="entry name" value="Plant_Cytochrome_P450_Monoox"/>
</dbReference>
<dbReference type="Pfam" id="PF00067">
    <property type="entry name" value="p450"/>
    <property type="match status" value="2"/>
</dbReference>
<evidence type="ECO:0000256" key="5">
    <source>
        <dbReference type="ARBA" id="ARBA00023004"/>
    </source>
</evidence>
<dbReference type="PANTHER" id="PTHR47947">
    <property type="entry name" value="CYTOCHROME P450 82C3-RELATED"/>
    <property type="match status" value="1"/>
</dbReference>
<name>A0ABQ8HT47_9ROSI</name>
<dbReference type="Proteomes" id="UP000827721">
    <property type="component" value="Unassembled WGS sequence"/>
</dbReference>
<evidence type="ECO:0000256" key="1">
    <source>
        <dbReference type="ARBA" id="ARBA00010617"/>
    </source>
</evidence>
<keyword evidence="5" id="KW-0408">Iron</keyword>
<protein>
    <recommendedName>
        <fullName evidence="10">Cytochrome P450</fullName>
    </recommendedName>
</protein>
<organism evidence="8 9">
    <name type="scientific">Xanthoceras sorbifolium</name>
    <dbReference type="NCBI Taxonomy" id="99658"/>
    <lineage>
        <taxon>Eukaryota</taxon>
        <taxon>Viridiplantae</taxon>
        <taxon>Streptophyta</taxon>
        <taxon>Embryophyta</taxon>
        <taxon>Tracheophyta</taxon>
        <taxon>Spermatophyta</taxon>
        <taxon>Magnoliopsida</taxon>
        <taxon>eudicotyledons</taxon>
        <taxon>Gunneridae</taxon>
        <taxon>Pentapetalae</taxon>
        <taxon>rosids</taxon>
        <taxon>malvids</taxon>
        <taxon>Sapindales</taxon>
        <taxon>Sapindaceae</taxon>
        <taxon>Xanthoceroideae</taxon>
        <taxon>Xanthoceras</taxon>
    </lineage>
</organism>
<comment type="similarity">
    <text evidence="1">Belongs to the cytochrome P450 family.</text>
</comment>
<dbReference type="InterPro" id="IPR017972">
    <property type="entry name" value="Cyt_P450_CS"/>
</dbReference>
<keyword evidence="2" id="KW-0349">Heme</keyword>
<dbReference type="InterPro" id="IPR001128">
    <property type="entry name" value="Cyt_P450"/>
</dbReference>
<keyword evidence="9" id="KW-1185">Reference proteome</keyword>
<keyword evidence="4" id="KW-0560">Oxidoreductase</keyword>
<keyword evidence="6" id="KW-0503">Monooxygenase</keyword>
<proteinExistence type="inferred from homology"/>
<reference evidence="8 9" key="1">
    <citation type="submission" date="2021-02" db="EMBL/GenBank/DDBJ databases">
        <title>Plant Genome Project.</title>
        <authorList>
            <person name="Zhang R.-G."/>
        </authorList>
    </citation>
    <scope>NUCLEOTIDE SEQUENCE [LARGE SCALE GENOMIC DNA]</scope>
    <source>
        <tissue evidence="8">Leaves</tissue>
    </source>
</reference>
<dbReference type="CDD" id="cd20653">
    <property type="entry name" value="CYP81"/>
    <property type="match status" value="1"/>
</dbReference>
<dbReference type="InterPro" id="IPR002401">
    <property type="entry name" value="Cyt_P450_E_grp-I"/>
</dbReference>
<gene>
    <name evidence="8" type="ORF">JRO89_XS07G0079900</name>
</gene>
<evidence type="ECO:0000313" key="8">
    <source>
        <dbReference type="EMBL" id="KAH7567479.1"/>
    </source>
</evidence>